<dbReference type="PROSITE" id="PS00122">
    <property type="entry name" value="CARBOXYLESTERASE_B_1"/>
    <property type="match status" value="1"/>
</dbReference>
<organism evidence="5 6">
    <name type="scientific">Catonella morbi ATCC 51271</name>
    <dbReference type="NCBI Taxonomy" id="592026"/>
    <lineage>
        <taxon>Bacteria</taxon>
        <taxon>Bacillati</taxon>
        <taxon>Bacillota</taxon>
        <taxon>Clostridia</taxon>
        <taxon>Lachnospirales</taxon>
        <taxon>Lachnospiraceae</taxon>
        <taxon>Catonella</taxon>
    </lineage>
</organism>
<proteinExistence type="inferred from homology"/>
<dbReference type="InterPro" id="IPR050309">
    <property type="entry name" value="Type-B_Carboxylest/Lipase"/>
</dbReference>
<dbReference type="AlphaFoldDB" id="V2XZR7"/>
<evidence type="ECO:0000259" key="4">
    <source>
        <dbReference type="Pfam" id="PF00135"/>
    </source>
</evidence>
<dbReference type="eggNOG" id="COG2272">
    <property type="taxonomic scope" value="Bacteria"/>
</dbReference>
<accession>V2XZR7</accession>
<dbReference type="STRING" id="592026.GCWU0000282_002332"/>
<keyword evidence="6" id="KW-1185">Reference proteome</keyword>
<dbReference type="SUPFAM" id="SSF53474">
    <property type="entry name" value="alpha/beta-Hydrolases"/>
    <property type="match status" value="1"/>
</dbReference>
<dbReference type="GO" id="GO:0016787">
    <property type="term" value="F:hydrolase activity"/>
    <property type="evidence" value="ECO:0007669"/>
    <property type="project" value="UniProtKB-KW"/>
</dbReference>
<evidence type="ECO:0000256" key="2">
    <source>
        <dbReference type="ARBA" id="ARBA00022801"/>
    </source>
</evidence>
<dbReference type="InterPro" id="IPR019826">
    <property type="entry name" value="Carboxylesterase_B_AS"/>
</dbReference>
<dbReference type="Proteomes" id="UP000018227">
    <property type="component" value="Unassembled WGS sequence"/>
</dbReference>
<protein>
    <recommendedName>
        <fullName evidence="3">Carboxylic ester hydrolase</fullName>
        <ecNumber evidence="3">3.1.1.-</ecNumber>
    </recommendedName>
</protein>
<evidence type="ECO:0000256" key="3">
    <source>
        <dbReference type="RuleBase" id="RU361235"/>
    </source>
</evidence>
<dbReference type="RefSeq" id="WP_023355192.1">
    <property type="nucleotide sequence ID" value="NZ_KI535369.1"/>
</dbReference>
<dbReference type="EMBL" id="ACIL03000016">
    <property type="protein sequence ID" value="ESL02198.1"/>
    <property type="molecule type" value="Genomic_DNA"/>
</dbReference>
<dbReference type="Gene3D" id="3.40.50.1820">
    <property type="entry name" value="alpha/beta hydrolase"/>
    <property type="match status" value="1"/>
</dbReference>
<dbReference type="HOGENOM" id="CLU_006586_16_0_9"/>
<dbReference type="InterPro" id="IPR029058">
    <property type="entry name" value="AB_hydrolase_fold"/>
</dbReference>
<feature type="domain" description="Carboxylesterase type B" evidence="4">
    <location>
        <begin position="15"/>
        <end position="482"/>
    </location>
</feature>
<dbReference type="ESTHER" id="9firm-v2xzr7">
    <property type="family name" value="Carb_B_Bacteria"/>
</dbReference>
<dbReference type="InterPro" id="IPR002018">
    <property type="entry name" value="CarbesteraseB"/>
</dbReference>
<keyword evidence="2 3" id="KW-0378">Hydrolase</keyword>
<dbReference type="PANTHER" id="PTHR11559">
    <property type="entry name" value="CARBOXYLESTERASE"/>
    <property type="match status" value="1"/>
</dbReference>
<evidence type="ECO:0000313" key="6">
    <source>
        <dbReference type="Proteomes" id="UP000018227"/>
    </source>
</evidence>
<dbReference type="EC" id="3.1.1.-" evidence="3"/>
<evidence type="ECO:0000313" key="5">
    <source>
        <dbReference type="EMBL" id="ESL02198.1"/>
    </source>
</evidence>
<comment type="caution">
    <text evidence="5">The sequence shown here is derived from an EMBL/GenBank/DDBJ whole genome shotgun (WGS) entry which is preliminary data.</text>
</comment>
<gene>
    <name evidence="5" type="ORF">GCWU0000282_002332</name>
</gene>
<dbReference type="Pfam" id="PF00135">
    <property type="entry name" value="COesterase"/>
    <property type="match status" value="1"/>
</dbReference>
<sequence length="523" mass="59668">MEIEMTKQFNYDDLPVIQTRQGKIRGYQSGGTYIFKGIVYARAKRFQKAEEPECWDGIKEATSYGYVSPMLQEDVPNGELMVPHRYWIQNENCQNLNIWTQSLDKMAMRPVLVWFHGGGFSMGSSIEQKAYNGENMSKYGDVVVVTVNHRLNILGYLDLSQYGEKYADSANAGQKDLIAALKWIKENIKEFGGNPQNVTIFGQSGGGMKVSGLMQMKEADGLFQKGIIMSGVPDKSYKYSDKDSTPLITALLEELNFTEDEVDKLEDIPYAQLAQAYNKVSPKLEAEGEYVGCTPKPNDFYKGEGPDVGFRKEATKIPLMIGSVFGEFYMKPQTFFKDEISKEELMKRIGDRFGDWGEELSDVFQEVYPEKNLADLLTLDTVFRCPTKKFIKEFAKSGGKIYSYLFTLEFPYQHGKTAWHCSDIPFIFHNTELVPVTNIPEISDKLEKQMFDAVIHFVETGDPNHLGIPQWPVSTEDREATMIFDRVCTVRFNFDDYLLELYKKALPNLTLANITQEDNQIQH</sequence>
<comment type="similarity">
    <text evidence="1 3">Belongs to the type-B carboxylesterase/lipase family.</text>
</comment>
<evidence type="ECO:0000256" key="1">
    <source>
        <dbReference type="ARBA" id="ARBA00005964"/>
    </source>
</evidence>
<reference evidence="5 6" key="1">
    <citation type="submission" date="2013-06" db="EMBL/GenBank/DDBJ databases">
        <authorList>
            <person name="Weinstock G."/>
            <person name="Sodergren E."/>
            <person name="Clifton S."/>
            <person name="Fulton L."/>
            <person name="Fulton B."/>
            <person name="Courtney L."/>
            <person name="Fronick C."/>
            <person name="Harrison M."/>
            <person name="Strong C."/>
            <person name="Farmer C."/>
            <person name="Delahaunty K."/>
            <person name="Markovic C."/>
            <person name="Hall O."/>
            <person name="Minx P."/>
            <person name="Tomlinson C."/>
            <person name="Mitreva M."/>
            <person name="Nelson J."/>
            <person name="Hou S."/>
            <person name="Wollam A."/>
            <person name="Pepin K.H."/>
            <person name="Johnson M."/>
            <person name="Bhonagiri V."/>
            <person name="Nash W.E."/>
            <person name="Warren W."/>
            <person name="Chinwalla A."/>
            <person name="Mardis E.R."/>
            <person name="Wilson R.K."/>
        </authorList>
    </citation>
    <scope>NUCLEOTIDE SEQUENCE [LARGE SCALE GENOMIC DNA]</scope>
    <source>
        <strain evidence="5 6">ATCC 51271</strain>
    </source>
</reference>
<name>V2XZR7_9FIRM</name>